<organism evidence="1">
    <name type="scientific">Spongospora subterranea</name>
    <dbReference type="NCBI Taxonomy" id="70186"/>
    <lineage>
        <taxon>Eukaryota</taxon>
        <taxon>Sar</taxon>
        <taxon>Rhizaria</taxon>
        <taxon>Endomyxa</taxon>
        <taxon>Phytomyxea</taxon>
        <taxon>Plasmodiophorida</taxon>
        <taxon>Plasmodiophoridae</taxon>
        <taxon>Spongospora</taxon>
    </lineage>
</organism>
<proteinExistence type="predicted"/>
<evidence type="ECO:0000313" key="1">
    <source>
        <dbReference type="EMBL" id="CRZ05021.1"/>
    </source>
</evidence>
<protein>
    <submittedName>
        <fullName evidence="1">Uncharacterized protein</fullName>
    </submittedName>
</protein>
<dbReference type="EMBL" id="HACM01004579">
    <property type="protein sequence ID" value="CRZ05021.1"/>
    <property type="molecule type" value="Transcribed_RNA"/>
</dbReference>
<dbReference type="AlphaFoldDB" id="A0A0H5QTX5"/>
<sequence>MYELQCRTCNDTVRIAFPEITDVAVLYIASFCFRIYGLQMPQGLVAKLALWKQSQWVVESGRRIVGIRVSGNSAAFVVYYESEDIQVEIDLLNSSAADTLFVLEQFPKLIFEVRGETTPDTISAIEITILMDQVPKQTPDQTRSRFDNMLDFIGCFFTCKYSSIAPNAVSDFSEPGNPLSRKLLMPKADFPNCTFVDENVIRHQLERLRIDPQFQAYCREIGSIWTEHSKKP</sequence>
<name>A0A0H5QTX5_9EUKA</name>
<reference evidence="1" key="1">
    <citation type="submission" date="2015-04" db="EMBL/GenBank/DDBJ databases">
        <title>The genome sequence of the plant pathogenic Rhizarian Plasmodiophora brassicae reveals insights in its biotrophic life cycle and the origin of chitin synthesis.</title>
        <authorList>
            <person name="Schwelm A."/>
            <person name="Fogelqvist J."/>
            <person name="Knaust A."/>
            <person name="Julke S."/>
            <person name="Lilja T."/>
            <person name="Dhandapani V."/>
            <person name="Bonilla-Rosso G."/>
            <person name="Karlsson M."/>
            <person name="Shevchenko A."/>
            <person name="Choi S.R."/>
            <person name="Kim H.G."/>
            <person name="Park J.Y."/>
            <person name="Lim Y.P."/>
            <person name="Ludwig-Muller J."/>
            <person name="Dixelius C."/>
        </authorList>
    </citation>
    <scope>NUCLEOTIDE SEQUENCE</scope>
    <source>
        <tissue evidence="1">Potato root galls</tissue>
    </source>
</reference>
<accession>A0A0H5QTX5</accession>